<evidence type="ECO:0000313" key="10">
    <source>
        <dbReference type="Proteomes" id="UP000095751"/>
    </source>
</evidence>
<proteinExistence type="predicted"/>
<dbReference type="GO" id="GO:0008168">
    <property type="term" value="F:methyltransferase activity"/>
    <property type="evidence" value="ECO:0007669"/>
    <property type="project" value="InterPro"/>
</dbReference>
<evidence type="ECO:0000256" key="1">
    <source>
        <dbReference type="ARBA" id="ARBA00004173"/>
    </source>
</evidence>
<name>A0A1E7FAW1_9STRA</name>
<keyword evidence="6" id="KW-0496">Mitochondrion</keyword>
<evidence type="ECO:0008006" key="11">
    <source>
        <dbReference type="Google" id="ProtNLM"/>
    </source>
</evidence>
<dbReference type="SUPFAM" id="SSF53335">
    <property type="entry name" value="S-adenosyl-L-methionine-dependent methyltransferases"/>
    <property type="match status" value="1"/>
</dbReference>
<dbReference type="InterPro" id="IPR052571">
    <property type="entry name" value="Mt_RNA_Methyltransferase"/>
</dbReference>
<feature type="region of interest" description="Disordered" evidence="8">
    <location>
        <begin position="116"/>
        <end position="151"/>
    </location>
</feature>
<dbReference type="GO" id="GO:0046872">
    <property type="term" value="F:metal ion binding"/>
    <property type="evidence" value="ECO:0007669"/>
    <property type="project" value="UniProtKB-KW"/>
</dbReference>
<comment type="subcellular location">
    <subcellularLocation>
        <location evidence="1">Mitochondrion</location>
    </subcellularLocation>
</comment>
<evidence type="ECO:0000256" key="2">
    <source>
        <dbReference type="ARBA" id="ARBA00022723"/>
    </source>
</evidence>
<dbReference type="PANTHER" id="PTHR13184">
    <property type="entry name" value="37S RIBOSOMAL PROTEIN S22"/>
    <property type="match status" value="1"/>
</dbReference>
<dbReference type="KEGG" id="fcy:FRACYDRAFT_226100"/>
<evidence type="ECO:0000256" key="8">
    <source>
        <dbReference type="SAM" id="MobiDB-lite"/>
    </source>
</evidence>
<dbReference type="GO" id="GO:0003735">
    <property type="term" value="F:structural constituent of ribosome"/>
    <property type="evidence" value="ECO:0007669"/>
    <property type="project" value="TreeGrafter"/>
</dbReference>
<dbReference type="Pfam" id="PF09243">
    <property type="entry name" value="Rsm22"/>
    <property type="match status" value="1"/>
</dbReference>
<feature type="region of interest" description="Disordered" evidence="8">
    <location>
        <begin position="1"/>
        <end position="42"/>
    </location>
</feature>
<organism evidence="9 10">
    <name type="scientific">Fragilariopsis cylindrus CCMP1102</name>
    <dbReference type="NCBI Taxonomy" id="635003"/>
    <lineage>
        <taxon>Eukaryota</taxon>
        <taxon>Sar</taxon>
        <taxon>Stramenopiles</taxon>
        <taxon>Ochrophyta</taxon>
        <taxon>Bacillariophyta</taxon>
        <taxon>Bacillariophyceae</taxon>
        <taxon>Bacillariophycidae</taxon>
        <taxon>Bacillariales</taxon>
        <taxon>Bacillariaceae</taxon>
        <taxon>Fragilariopsis</taxon>
    </lineage>
</organism>
<keyword evidence="4" id="KW-0408">Iron</keyword>
<evidence type="ECO:0000313" key="9">
    <source>
        <dbReference type="EMBL" id="OEU15322.1"/>
    </source>
</evidence>
<dbReference type="GO" id="GO:0051536">
    <property type="term" value="F:iron-sulfur cluster binding"/>
    <property type="evidence" value="ECO:0007669"/>
    <property type="project" value="UniProtKB-KW"/>
</dbReference>
<keyword evidence="10" id="KW-1185">Reference proteome</keyword>
<dbReference type="EMBL" id="KV784359">
    <property type="protein sequence ID" value="OEU15322.1"/>
    <property type="molecule type" value="Genomic_DNA"/>
</dbReference>
<dbReference type="Gene3D" id="3.40.50.150">
    <property type="entry name" value="Vaccinia Virus protein VP39"/>
    <property type="match status" value="1"/>
</dbReference>
<sequence>MNEDDYIINDDDDIHDGDDDEDDDDDDDDNHHHEASSFQPWKALLEAPARAAWRATDPRRDPPEYLRNAMYKILDEGDRTSKQLKRAHRKIMAMQSNLAERRELERRIMVNGKRNYKEPYNTAPADTETSTSDNARNNKRNSRDDINNKGNSSFQPVYYGYDETLGSLAHRLEPNYAITKRVLTECQSLLGGKENSWKPKRILDFGIGCGSASAAAIDLFGSSDNVCDNNSSSSSSVEWVHGIDPSKTMRECSKNLIEYMTKGYHHRVVTKTDTSKDVINNETTPTPPPPPRVTFSNSLSSSDSNEGDDSLSPGTFDLALFCYTASDLPDVMSCLAAAAMSFEKLKPDGVFVMIEPGTPDGFNSVRAVRNMLLDCCPPDDPDFEWEERCHIIAPCTHNGACPMERHKKNFFLRKKPIGKLGHDLPQIQEELGTNGGLENDHNDEEESDQDYVEVFSNNGLMSETDAFNSSFCSFVHSVSGDSRKKGEKFSYIVAQKQRFRRDDPSMKDDPFRHDNVTDLLAAAFDAASQQDDDLANDTYEKARELRSRYIESDSDDLGLELLRSENKRQSMGRIVRAPIKKKGHVYIDYCAAPGRIIRSRCCTWYLRCSSKVALGRILARLL</sequence>
<dbReference type="InterPro" id="IPR015324">
    <property type="entry name" value="Ribosomal_Rsm22-like"/>
</dbReference>
<evidence type="ECO:0000256" key="6">
    <source>
        <dbReference type="ARBA" id="ARBA00023128"/>
    </source>
</evidence>
<dbReference type="InParanoid" id="A0A1E7FAW1"/>
<protein>
    <recommendedName>
        <fullName evidence="11">Rsm22-domain-containing protein</fullName>
    </recommendedName>
</protein>
<keyword evidence="5" id="KW-0411">Iron-sulfur</keyword>
<feature type="region of interest" description="Disordered" evidence="8">
    <location>
        <begin position="272"/>
        <end position="310"/>
    </location>
</feature>
<dbReference type="AlphaFoldDB" id="A0A1E7FAW1"/>
<evidence type="ECO:0000256" key="4">
    <source>
        <dbReference type="ARBA" id="ARBA00023004"/>
    </source>
</evidence>
<dbReference type="InterPro" id="IPR029063">
    <property type="entry name" value="SAM-dependent_MTases_sf"/>
</dbReference>
<keyword evidence="2" id="KW-0479">Metal-binding</keyword>
<accession>A0A1E7FAW1</accession>
<reference evidence="9 10" key="1">
    <citation type="submission" date="2016-09" db="EMBL/GenBank/DDBJ databases">
        <title>Extensive genetic diversity and differential bi-allelic expression allows diatom success in the polar Southern Ocean.</title>
        <authorList>
            <consortium name="DOE Joint Genome Institute"/>
            <person name="Mock T."/>
            <person name="Otillar R.P."/>
            <person name="Strauss J."/>
            <person name="Dupont C."/>
            <person name="Frickenhaus S."/>
            <person name="Maumus F."/>
            <person name="Mcmullan M."/>
            <person name="Sanges R."/>
            <person name="Schmutz J."/>
            <person name="Toseland A."/>
            <person name="Valas R."/>
            <person name="Veluchamy A."/>
            <person name="Ward B.J."/>
            <person name="Allen A."/>
            <person name="Barry K."/>
            <person name="Falciatore A."/>
            <person name="Ferrante M."/>
            <person name="Fortunato A.E."/>
            <person name="Gloeckner G."/>
            <person name="Gruber A."/>
            <person name="Hipkin R."/>
            <person name="Janech M."/>
            <person name="Kroth P."/>
            <person name="Leese F."/>
            <person name="Lindquist E."/>
            <person name="Lyon B.R."/>
            <person name="Martin J."/>
            <person name="Mayer C."/>
            <person name="Parker M."/>
            <person name="Quesneville H."/>
            <person name="Raymond J."/>
            <person name="Uhlig C."/>
            <person name="Valentin K.U."/>
            <person name="Worden A.Z."/>
            <person name="Armbrust E.V."/>
            <person name="Bowler C."/>
            <person name="Green B."/>
            <person name="Moulton V."/>
            <person name="Van Oosterhout C."/>
            <person name="Grigoriev I."/>
        </authorList>
    </citation>
    <scope>NUCLEOTIDE SEQUENCE [LARGE SCALE GENOMIC DNA]</scope>
    <source>
        <strain evidence="9 10">CCMP1102</strain>
    </source>
</reference>
<dbReference type="OrthoDB" id="421327at2759"/>
<evidence type="ECO:0000256" key="3">
    <source>
        <dbReference type="ARBA" id="ARBA00022946"/>
    </source>
</evidence>
<keyword evidence="3" id="KW-0809">Transit peptide</keyword>
<feature type="compositionally biased region" description="Acidic residues" evidence="8">
    <location>
        <begin position="1"/>
        <end position="28"/>
    </location>
</feature>
<dbReference type="Proteomes" id="UP000095751">
    <property type="component" value="Unassembled WGS sequence"/>
</dbReference>
<evidence type="ECO:0000256" key="5">
    <source>
        <dbReference type="ARBA" id="ARBA00023014"/>
    </source>
</evidence>
<evidence type="ECO:0000256" key="7">
    <source>
        <dbReference type="ARBA" id="ARBA00045681"/>
    </source>
</evidence>
<dbReference type="GO" id="GO:0005763">
    <property type="term" value="C:mitochondrial small ribosomal subunit"/>
    <property type="evidence" value="ECO:0007669"/>
    <property type="project" value="TreeGrafter"/>
</dbReference>
<comment type="function">
    <text evidence="7">Mitochondrial ribosome (mitoribosome) assembly factor. Binds at the interface of the head and body domains of the mitochondrial small ribosomal subunit (mt-SSU), occluding the mRNA channel and preventing compaction of the head domain towards the body. Probable inactive methyltransferase: retains the characteristic folding and ability to bind S-adenosyl-L-methionine, but it probably lost its methyltransferase activity.</text>
</comment>
<dbReference type="PANTHER" id="PTHR13184:SF5">
    <property type="entry name" value="METHYLTRANSFERASE-LIKE PROTEIN 17, MITOCHONDRIAL"/>
    <property type="match status" value="1"/>
</dbReference>
<dbReference type="GO" id="GO:0006412">
    <property type="term" value="P:translation"/>
    <property type="evidence" value="ECO:0007669"/>
    <property type="project" value="InterPro"/>
</dbReference>
<gene>
    <name evidence="9" type="ORF">FRACYDRAFT_226100</name>
</gene>